<dbReference type="HOGENOM" id="CLU_121826_2_0_11"/>
<evidence type="ECO:0000313" key="3">
    <source>
        <dbReference type="EMBL" id="AEW96206.1"/>
    </source>
</evidence>
<feature type="compositionally biased region" description="Basic and acidic residues" evidence="1">
    <location>
        <begin position="1"/>
        <end position="13"/>
    </location>
</feature>
<accession>F8K1C6</accession>
<dbReference type="eggNOG" id="ENOG5033B4I">
    <property type="taxonomic scope" value="Bacteria"/>
</dbReference>
<keyword evidence="4" id="KW-1185">Reference proteome</keyword>
<protein>
    <recommendedName>
        <fullName evidence="5">DUF4307 domain-containing protein</fullName>
    </recommendedName>
</protein>
<name>F8K1C6_STREN</name>
<evidence type="ECO:0000256" key="1">
    <source>
        <dbReference type="SAM" id="MobiDB-lite"/>
    </source>
</evidence>
<dbReference type="Pfam" id="PF14155">
    <property type="entry name" value="DUF4307"/>
    <property type="match status" value="1"/>
</dbReference>
<evidence type="ECO:0000313" key="4">
    <source>
        <dbReference type="Proteomes" id="UP000007842"/>
    </source>
</evidence>
<dbReference type="OrthoDB" id="4324067at2"/>
<proteinExistence type="predicted"/>
<sequence length="144" mass="15248">MSAVRDRVPEGRYGRAPRGRYGRSADQAKDRTLRVLGTVLGGLLVVALGVGGWWYMSANDVSGQVVTFRVVSDTRVDAHLEVVKDAGQSAVCTLRSQSADQTEVGRKDVTVSGPGTRVEADVTIRTTARGTTAELLSCKAAGGR</sequence>
<dbReference type="PATRIC" id="fig|1003195.11.peg.5300"/>
<dbReference type="KEGG" id="sct:SCAT_3844"/>
<dbReference type="Proteomes" id="UP000007842">
    <property type="component" value="Chromosome"/>
</dbReference>
<feature type="transmembrane region" description="Helical" evidence="2">
    <location>
        <begin position="33"/>
        <end position="56"/>
    </location>
</feature>
<keyword evidence="2" id="KW-1133">Transmembrane helix</keyword>
<evidence type="ECO:0008006" key="5">
    <source>
        <dbReference type="Google" id="ProtNLM"/>
    </source>
</evidence>
<reference evidence="4" key="1">
    <citation type="submission" date="2011-12" db="EMBL/GenBank/DDBJ databases">
        <title>Complete genome sequence of Streptomyces cattleya strain DSM 46488.</title>
        <authorList>
            <person name="Ou H.-Y."/>
            <person name="Li P."/>
            <person name="Zhao C."/>
            <person name="O'Hagan D."/>
            <person name="Deng Z."/>
        </authorList>
    </citation>
    <scope>NUCLEOTIDE SEQUENCE [LARGE SCALE GENOMIC DNA]</scope>
    <source>
        <strain evidence="4">ATCC 35852 / DSM 46488 / JCM 4925 / NBRC 14057 / NRRL 8057</strain>
    </source>
</reference>
<organism evidence="3 4">
    <name type="scientific">Streptantibioticus cattleyicolor (strain ATCC 35852 / DSM 46488 / JCM 4925 / NBRC 14057 / NRRL 8057)</name>
    <name type="common">Streptomyces cattleya</name>
    <dbReference type="NCBI Taxonomy" id="1003195"/>
    <lineage>
        <taxon>Bacteria</taxon>
        <taxon>Bacillati</taxon>
        <taxon>Actinomycetota</taxon>
        <taxon>Actinomycetes</taxon>
        <taxon>Kitasatosporales</taxon>
        <taxon>Streptomycetaceae</taxon>
        <taxon>Streptantibioticus</taxon>
    </lineage>
</organism>
<dbReference type="EMBL" id="CP003219">
    <property type="protein sequence ID" value="AEW96206.1"/>
    <property type="molecule type" value="Genomic_DNA"/>
</dbReference>
<feature type="region of interest" description="Disordered" evidence="1">
    <location>
        <begin position="1"/>
        <end position="25"/>
    </location>
</feature>
<dbReference type="KEGG" id="scy:SCATT_38350"/>
<dbReference type="STRING" id="1003195.SCATT_38350"/>
<dbReference type="InterPro" id="IPR025443">
    <property type="entry name" value="DUF4307"/>
</dbReference>
<dbReference type="RefSeq" id="WP_014144561.1">
    <property type="nucleotide sequence ID" value="NC_016111.1"/>
</dbReference>
<dbReference type="AlphaFoldDB" id="F8K1C6"/>
<accession>G8WR49</accession>
<gene>
    <name evidence="3" type="ordered locus">SCATT_38350</name>
</gene>
<keyword evidence="2" id="KW-0472">Membrane</keyword>
<evidence type="ECO:0000256" key="2">
    <source>
        <dbReference type="SAM" id="Phobius"/>
    </source>
</evidence>
<keyword evidence="2" id="KW-0812">Transmembrane</keyword>